<dbReference type="PANTHER" id="PTHR23170:SF3">
    <property type="entry name" value="LEUCINE-RICH REPEAT-CONTAINING PROTEIN 45"/>
    <property type="match status" value="1"/>
</dbReference>
<dbReference type="PANTHER" id="PTHR23170">
    <property type="entry name" value="NY-REN-58 ANTIGEN"/>
    <property type="match status" value="1"/>
</dbReference>
<evidence type="ECO:0000256" key="4">
    <source>
        <dbReference type="ARBA" id="ARBA00023212"/>
    </source>
</evidence>
<dbReference type="InterPro" id="IPR032675">
    <property type="entry name" value="LRR_dom_sf"/>
</dbReference>
<dbReference type="InterPro" id="IPR052116">
    <property type="entry name" value="Centro_Cilium_Assembly"/>
</dbReference>
<dbReference type="SMART" id="SM00368">
    <property type="entry name" value="LRR_RI"/>
    <property type="match status" value="5"/>
</dbReference>
<feature type="coiled-coil region" evidence="5">
    <location>
        <begin position="229"/>
        <end position="263"/>
    </location>
</feature>
<evidence type="ECO:0000313" key="7">
    <source>
        <dbReference type="Proteomes" id="UP000030745"/>
    </source>
</evidence>
<evidence type="ECO:0000256" key="3">
    <source>
        <dbReference type="ARBA" id="ARBA00023054"/>
    </source>
</evidence>
<proteinExistence type="predicted"/>
<dbReference type="Gene3D" id="3.80.10.10">
    <property type="entry name" value="Ribonuclease Inhibitor"/>
    <property type="match status" value="2"/>
</dbReference>
<dbReference type="KEGG" id="spar:SPRG_19039"/>
<protein>
    <submittedName>
        <fullName evidence="6">Uncharacterized protein</fullName>
    </submittedName>
</protein>
<keyword evidence="3 5" id="KW-0175">Coiled coil</keyword>
<name>A0A067D5D4_SAPPC</name>
<dbReference type="SUPFAM" id="SSF52047">
    <property type="entry name" value="RNI-like"/>
    <property type="match status" value="1"/>
</dbReference>
<keyword evidence="2" id="KW-0963">Cytoplasm</keyword>
<dbReference type="VEuPathDB" id="FungiDB:SPRG_19039"/>
<dbReference type="OrthoDB" id="120976at2759"/>
<evidence type="ECO:0000256" key="5">
    <source>
        <dbReference type="SAM" id="Coils"/>
    </source>
</evidence>
<evidence type="ECO:0000256" key="2">
    <source>
        <dbReference type="ARBA" id="ARBA00022490"/>
    </source>
</evidence>
<feature type="coiled-coil region" evidence="5">
    <location>
        <begin position="475"/>
        <end position="587"/>
    </location>
</feature>
<dbReference type="GO" id="GO:0005813">
    <property type="term" value="C:centrosome"/>
    <property type="evidence" value="ECO:0007669"/>
    <property type="project" value="UniProtKB-SubCell"/>
</dbReference>
<gene>
    <name evidence="6" type="ORF">SPRG_19039</name>
</gene>
<dbReference type="RefSeq" id="XP_012195237.1">
    <property type="nucleotide sequence ID" value="XM_012339847.1"/>
</dbReference>
<comment type="subcellular location">
    <subcellularLocation>
        <location evidence="1">Cytoplasm</location>
        <location evidence="1">Cytoskeleton</location>
        <location evidence="1">Microtubule organizing center</location>
        <location evidence="1">Centrosome</location>
    </subcellularLocation>
</comment>
<evidence type="ECO:0000256" key="1">
    <source>
        <dbReference type="ARBA" id="ARBA00004300"/>
    </source>
</evidence>
<dbReference type="InterPro" id="IPR001611">
    <property type="entry name" value="Leu-rich_rpt"/>
</dbReference>
<keyword evidence="4" id="KW-0206">Cytoskeleton</keyword>
<feature type="coiled-coil region" evidence="5">
    <location>
        <begin position="289"/>
        <end position="316"/>
    </location>
</feature>
<dbReference type="GeneID" id="24140486"/>
<dbReference type="AlphaFoldDB" id="A0A067D5D4"/>
<accession>A0A067D5D4</accession>
<reference evidence="6 7" key="1">
    <citation type="journal article" date="2013" name="PLoS Genet.">
        <title>Distinctive expansion of potential virulence genes in the genome of the oomycete fish pathogen Saprolegnia parasitica.</title>
        <authorList>
            <person name="Jiang R.H."/>
            <person name="de Bruijn I."/>
            <person name="Haas B.J."/>
            <person name="Belmonte R."/>
            <person name="Lobach L."/>
            <person name="Christie J."/>
            <person name="van den Ackerveken G."/>
            <person name="Bottin A."/>
            <person name="Bulone V."/>
            <person name="Diaz-Moreno S.M."/>
            <person name="Dumas B."/>
            <person name="Fan L."/>
            <person name="Gaulin E."/>
            <person name="Govers F."/>
            <person name="Grenville-Briggs L.J."/>
            <person name="Horner N.R."/>
            <person name="Levin J.Z."/>
            <person name="Mammella M."/>
            <person name="Meijer H.J."/>
            <person name="Morris P."/>
            <person name="Nusbaum C."/>
            <person name="Oome S."/>
            <person name="Phillips A.J."/>
            <person name="van Rooyen D."/>
            <person name="Rzeszutek E."/>
            <person name="Saraiva M."/>
            <person name="Secombes C.J."/>
            <person name="Seidl M.F."/>
            <person name="Snel B."/>
            <person name="Stassen J.H."/>
            <person name="Sykes S."/>
            <person name="Tripathy S."/>
            <person name="van den Berg H."/>
            <person name="Vega-Arreguin J.C."/>
            <person name="Wawra S."/>
            <person name="Young S.K."/>
            <person name="Zeng Q."/>
            <person name="Dieguez-Uribeondo J."/>
            <person name="Russ C."/>
            <person name="Tyler B.M."/>
            <person name="van West P."/>
        </authorList>
    </citation>
    <scope>NUCLEOTIDE SEQUENCE [LARGE SCALE GENOMIC DNA]</scope>
    <source>
        <strain evidence="6 7">CBS 223.65</strain>
    </source>
</reference>
<dbReference type="EMBL" id="KK583191">
    <property type="protein sequence ID" value="KDO34197.1"/>
    <property type="molecule type" value="Genomic_DNA"/>
</dbReference>
<organism evidence="6 7">
    <name type="scientific">Saprolegnia parasitica (strain CBS 223.65)</name>
    <dbReference type="NCBI Taxonomy" id="695850"/>
    <lineage>
        <taxon>Eukaryota</taxon>
        <taxon>Sar</taxon>
        <taxon>Stramenopiles</taxon>
        <taxon>Oomycota</taxon>
        <taxon>Saprolegniomycetes</taxon>
        <taxon>Saprolegniales</taxon>
        <taxon>Saprolegniaceae</taxon>
        <taxon>Saprolegnia</taxon>
    </lineage>
</organism>
<dbReference type="OMA" id="EVDHMTR"/>
<evidence type="ECO:0000313" key="6">
    <source>
        <dbReference type="EMBL" id="KDO34197.1"/>
    </source>
</evidence>
<dbReference type="Pfam" id="PF13516">
    <property type="entry name" value="LRR_6"/>
    <property type="match status" value="3"/>
</dbReference>
<dbReference type="Proteomes" id="UP000030745">
    <property type="component" value="Unassembled WGS sequence"/>
</dbReference>
<keyword evidence="7" id="KW-1185">Reference proteome</keyword>
<sequence length="641" mass="72422">MKSLDEKVRARAETDGVVLDLSNAYLGDDGCAALCRLLRQYPAKRVLDLRGNRIQADGAVHLAAFLKQSNVITSINLEWNCVGVLEHGLEALSAALAMNTTLTHLDLRNNSIGPDGAALLAAGLKRNRTLQELDLRWNDMGSLGGHALSEMLQDNHTLLRLHLMGNNVAMATMELVEACLRQLPVLHDEAASTDADRARKDDDDARLLLTYMAETGKLQDEVATTKKHIRLLEDQNETSERVIQKLHADVRLLTDERDRYQMRELEALKTADDYKTLYNEADARRRKDYEEHDIAKHKLEQELLRAKDQALQAELSHERVFEQLENERKAFARERDYLEGSLSKAKASLQTAQIECERLQKHLLDERSVAEHKLADARSECETKVSLAGRRFEATQGALEDQTRGLQHQLEAATRELLQLREANDMLQSNLLQLKLGHEKDLSSHLAKMEKEAKDRFERSVVAIEAQLADVRSTRVALERDVETHLDTIERLRNDKTRLRAEHETDRASLERTIGELRATAQAHLEADGAKDLELARLQRKLDQTMDRMAHLEATCAQTTLVHDARVADLQARYEVERAKAEDASAQRLELEGRLQSQIDALRATLADERSAADRRLQAFAARVTRFVAQAATGDNDNDEK</sequence>
<feature type="coiled-coil region" evidence="5">
    <location>
        <begin position="403"/>
        <end position="430"/>
    </location>
</feature>